<dbReference type="Pfam" id="PF23023">
    <property type="entry name" value="Anti-Pycsar_Apyc1"/>
    <property type="match status" value="1"/>
</dbReference>
<evidence type="ECO:0000256" key="2">
    <source>
        <dbReference type="ARBA" id="ARBA00022694"/>
    </source>
</evidence>
<dbReference type="EC" id="3.1.26.11" evidence="8"/>
<comment type="similarity">
    <text evidence="8">Belongs to the RNase Z family.</text>
</comment>
<keyword evidence="2 8" id="KW-0819">tRNA processing</keyword>
<comment type="caution">
    <text evidence="10">The sequence shown here is derived from an EMBL/GenBank/DDBJ whole genome shotgun (WGS) entry which is preliminary data.</text>
</comment>
<evidence type="ECO:0000256" key="4">
    <source>
        <dbReference type="ARBA" id="ARBA00022723"/>
    </source>
</evidence>
<feature type="binding site" evidence="8">
    <location>
        <position position="63"/>
    </location>
    <ligand>
        <name>Zn(2+)</name>
        <dbReference type="ChEBI" id="CHEBI:29105"/>
        <label>1</label>
        <note>catalytic</note>
    </ligand>
</feature>
<dbReference type="CDD" id="cd07717">
    <property type="entry name" value="RNaseZ_ZiPD-like_MBL-fold"/>
    <property type="match status" value="1"/>
</dbReference>
<feature type="binding site" evidence="8">
    <location>
        <position position="67"/>
    </location>
    <ligand>
        <name>Zn(2+)</name>
        <dbReference type="ChEBI" id="CHEBI:29105"/>
        <label>2</label>
        <note>catalytic</note>
    </ligand>
</feature>
<dbReference type="SMART" id="SM00849">
    <property type="entry name" value="Lactamase_B"/>
    <property type="match status" value="1"/>
</dbReference>
<dbReference type="InterPro" id="IPR001279">
    <property type="entry name" value="Metallo-B-lactamas"/>
</dbReference>
<dbReference type="InterPro" id="IPR036866">
    <property type="entry name" value="RibonucZ/Hydroxyglut_hydro"/>
</dbReference>
<keyword evidence="11" id="KW-1185">Reference proteome</keyword>
<keyword evidence="7 8" id="KW-0862">Zinc</keyword>
<dbReference type="NCBIfam" id="NF000801">
    <property type="entry name" value="PRK00055.1-3"/>
    <property type="match status" value="1"/>
</dbReference>
<dbReference type="HAMAP" id="MF_01818">
    <property type="entry name" value="RNase_Z_BN"/>
    <property type="match status" value="1"/>
</dbReference>
<dbReference type="InterPro" id="IPR013471">
    <property type="entry name" value="RNase_Z/BN"/>
</dbReference>
<evidence type="ECO:0000256" key="8">
    <source>
        <dbReference type="HAMAP-Rule" id="MF_01818"/>
    </source>
</evidence>
<dbReference type="Proteomes" id="UP001595843">
    <property type="component" value="Unassembled WGS sequence"/>
</dbReference>
<protein>
    <recommendedName>
        <fullName evidence="8">Ribonuclease Z</fullName>
        <shortName evidence="8">RNase Z</shortName>
        <ecNumber evidence="8">3.1.26.11</ecNumber>
    </recommendedName>
    <alternativeName>
        <fullName evidence="8">tRNA 3 endonuclease</fullName>
    </alternativeName>
    <alternativeName>
        <fullName evidence="8">tRNase Z</fullName>
    </alternativeName>
</protein>
<evidence type="ECO:0000256" key="1">
    <source>
        <dbReference type="ARBA" id="ARBA00011738"/>
    </source>
</evidence>
<dbReference type="Gene3D" id="3.60.15.10">
    <property type="entry name" value="Ribonuclease Z/Hydroxyacylglutathione hydrolase-like"/>
    <property type="match status" value="1"/>
</dbReference>
<feature type="active site" description="Proton acceptor" evidence="8">
    <location>
        <position position="67"/>
    </location>
</feature>
<dbReference type="SUPFAM" id="SSF56281">
    <property type="entry name" value="Metallo-hydrolase/oxidoreductase"/>
    <property type="match status" value="1"/>
</dbReference>
<dbReference type="EMBL" id="JBHSAP010000015">
    <property type="protein sequence ID" value="MFC4077607.1"/>
    <property type="molecule type" value="Genomic_DNA"/>
</dbReference>
<evidence type="ECO:0000313" key="11">
    <source>
        <dbReference type="Proteomes" id="UP001595843"/>
    </source>
</evidence>
<dbReference type="PANTHER" id="PTHR46018:SF2">
    <property type="entry name" value="ZINC PHOSPHODIESTERASE ELAC PROTEIN 1"/>
    <property type="match status" value="1"/>
</dbReference>
<evidence type="ECO:0000256" key="7">
    <source>
        <dbReference type="ARBA" id="ARBA00022833"/>
    </source>
</evidence>
<feature type="binding site" evidence="8">
    <location>
        <position position="68"/>
    </location>
    <ligand>
        <name>Zn(2+)</name>
        <dbReference type="ChEBI" id="CHEBI:29105"/>
        <label>2</label>
        <note>catalytic</note>
    </ligand>
</feature>
<evidence type="ECO:0000256" key="5">
    <source>
        <dbReference type="ARBA" id="ARBA00022759"/>
    </source>
</evidence>
<comment type="subunit">
    <text evidence="1 8">Homodimer.</text>
</comment>
<keyword evidence="5 8" id="KW-0255">Endonuclease</keyword>
<keyword evidence="4 8" id="KW-0479">Metal-binding</keyword>
<evidence type="ECO:0000259" key="9">
    <source>
        <dbReference type="SMART" id="SM00849"/>
    </source>
</evidence>
<reference evidence="11" key="1">
    <citation type="journal article" date="2019" name="Int. J. Syst. Evol. Microbiol.">
        <title>The Global Catalogue of Microorganisms (GCM) 10K type strain sequencing project: providing services to taxonomists for standard genome sequencing and annotation.</title>
        <authorList>
            <consortium name="The Broad Institute Genomics Platform"/>
            <consortium name="The Broad Institute Genome Sequencing Center for Infectious Disease"/>
            <person name="Wu L."/>
            <person name="Ma J."/>
        </authorList>
    </citation>
    <scope>NUCLEOTIDE SEQUENCE [LARGE SCALE GENOMIC DNA]</scope>
    <source>
        <strain evidence="11">IBRC-M 10813</strain>
    </source>
</reference>
<evidence type="ECO:0000313" key="10">
    <source>
        <dbReference type="EMBL" id="MFC4077607.1"/>
    </source>
</evidence>
<feature type="binding site" evidence="8">
    <location>
        <position position="211"/>
    </location>
    <ligand>
        <name>Zn(2+)</name>
        <dbReference type="ChEBI" id="CHEBI:29105"/>
        <label>1</label>
        <note>catalytic</note>
    </ligand>
</feature>
<keyword evidence="6 8" id="KW-0378">Hydrolase</keyword>
<name>A0ABV8JLK5_9BACL</name>
<dbReference type="RefSeq" id="WP_380705414.1">
    <property type="nucleotide sequence ID" value="NZ_JBHSAP010000015.1"/>
</dbReference>
<dbReference type="PANTHER" id="PTHR46018">
    <property type="entry name" value="ZINC PHOSPHODIESTERASE ELAC PROTEIN 1"/>
    <property type="match status" value="1"/>
</dbReference>
<dbReference type="Pfam" id="PF12706">
    <property type="entry name" value="Lactamase_B_2"/>
    <property type="match status" value="1"/>
</dbReference>
<feature type="binding site" evidence="8">
    <location>
        <position position="269"/>
    </location>
    <ligand>
        <name>Zn(2+)</name>
        <dbReference type="ChEBI" id="CHEBI:29105"/>
        <label>2</label>
        <note>catalytic</note>
    </ligand>
</feature>
<feature type="binding site" evidence="8">
    <location>
        <position position="65"/>
    </location>
    <ligand>
        <name>Zn(2+)</name>
        <dbReference type="ChEBI" id="CHEBI:29105"/>
        <label>1</label>
        <note>catalytic</note>
    </ligand>
</feature>
<comment type="cofactor">
    <cofactor evidence="8">
        <name>Zn(2+)</name>
        <dbReference type="ChEBI" id="CHEBI:29105"/>
    </cofactor>
    <text evidence="8">Binds 2 Zn(2+) ions.</text>
</comment>
<evidence type="ECO:0000256" key="3">
    <source>
        <dbReference type="ARBA" id="ARBA00022722"/>
    </source>
</evidence>
<keyword evidence="3 8" id="KW-0540">Nuclease</keyword>
<gene>
    <name evidence="8 10" type="primary">rnz</name>
    <name evidence="10" type="ORF">ACFOUO_12445</name>
</gene>
<accession>A0ABV8JLK5</accession>
<sequence length="307" mass="33889">MELIFLGTGAGIPSRERNVSSVALRLTASKGTTWLFDCGEGTQHRILDSPVRLSKVERIFITHLHGDHIFGLPGVLGSRSFQGVTSPLTLYGPEGLGDFVEAALAASRTFLRYPLEFVKVEEGTVFECKGFRVIVGELEHGIPSFGYRIEEPDYPGELLVEALRREGVSPGPHFATLKKEGNITLSDGRILQGRDYLGPSLPGRKLALFGDTRPTSRGVELARDTDLLVHEATYAAGREDLAREHFHSTAIQAAETARDAGVKRLILTHVSTRYSKEEAQELVQQARRIFPKTVMAYDQAVFSVERQ</sequence>
<comment type="function">
    <text evidence="8">Zinc phosphodiesterase, which displays some tRNA 3'-processing endonuclease activity. Probably involved in tRNA maturation, by removing a 3'-trailer from precursor tRNA.</text>
</comment>
<dbReference type="GO" id="GO:0042781">
    <property type="term" value="F:3'-tRNA processing endoribonuclease activity"/>
    <property type="evidence" value="ECO:0007669"/>
    <property type="project" value="UniProtKB-EC"/>
</dbReference>
<comment type="catalytic activity">
    <reaction evidence="8">
        <text>Endonucleolytic cleavage of RNA, removing extra 3' nucleotides from tRNA precursor, generating 3' termini of tRNAs. A 3'-hydroxy group is left at the tRNA terminus and a 5'-phosphoryl group is left at the trailer molecule.</text>
        <dbReference type="EC" id="3.1.26.11"/>
    </reaction>
</comment>
<feature type="domain" description="Metallo-beta-lactamase" evidence="9">
    <location>
        <begin position="18"/>
        <end position="194"/>
    </location>
</feature>
<organism evidence="10 11">
    <name type="scientific">Salinithrix halophila</name>
    <dbReference type="NCBI Taxonomy" id="1485204"/>
    <lineage>
        <taxon>Bacteria</taxon>
        <taxon>Bacillati</taxon>
        <taxon>Bacillota</taxon>
        <taxon>Bacilli</taxon>
        <taxon>Bacillales</taxon>
        <taxon>Thermoactinomycetaceae</taxon>
        <taxon>Salinithrix</taxon>
    </lineage>
</organism>
<dbReference type="NCBIfam" id="TIGR02651">
    <property type="entry name" value="RNase_Z"/>
    <property type="match status" value="1"/>
</dbReference>
<feature type="binding site" evidence="8">
    <location>
        <position position="211"/>
    </location>
    <ligand>
        <name>Zn(2+)</name>
        <dbReference type="ChEBI" id="CHEBI:29105"/>
        <label>2</label>
        <note>catalytic</note>
    </ligand>
</feature>
<proteinExistence type="inferred from homology"/>
<feature type="binding site" evidence="8">
    <location>
        <position position="140"/>
    </location>
    <ligand>
        <name>Zn(2+)</name>
        <dbReference type="ChEBI" id="CHEBI:29105"/>
        <label>1</label>
        <note>catalytic</note>
    </ligand>
</feature>
<evidence type="ECO:0000256" key="6">
    <source>
        <dbReference type="ARBA" id="ARBA00022801"/>
    </source>
</evidence>